<feature type="transmembrane region" description="Helical" evidence="2">
    <location>
        <begin position="34"/>
        <end position="50"/>
    </location>
</feature>
<proteinExistence type="predicted"/>
<dbReference type="Proteomes" id="UP000243002">
    <property type="component" value="Unassembled WGS sequence"/>
</dbReference>
<evidence type="ECO:0000313" key="3">
    <source>
        <dbReference type="EMBL" id="PSJ05040.1"/>
    </source>
</evidence>
<keyword evidence="4" id="KW-1185">Reference proteome</keyword>
<dbReference type="OrthoDB" id="560959at2"/>
<organism evidence="3 4">
    <name type="scientific">Cyanobium usitatum str. Tous</name>
    <dbReference type="NCBI Taxonomy" id="2116684"/>
    <lineage>
        <taxon>Bacteria</taxon>
        <taxon>Bacillati</taxon>
        <taxon>Cyanobacteriota</taxon>
        <taxon>Cyanophyceae</taxon>
        <taxon>Synechococcales</taxon>
        <taxon>Prochlorococcaceae</taxon>
        <taxon>Cyanobium</taxon>
    </lineage>
</organism>
<keyword evidence="2" id="KW-0812">Transmembrane</keyword>
<evidence type="ECO:0000256" key="2">
    <source>
        <dbReference type="SAM" id="Phobius"/>
    </source>
</evidence>
<dbReference type="InterPro" id="IPR010004">
    <property type="entry name" value="Uncharacterised_Ycf66"/>
</dbReference>
<keyword evidence="2" id="KW-1133">Transmembrane helix</keyword>
<feature type="region of interest" description="Disordered" evidence="1">
    <location>
        <begin position="126"/>
        <end position="152"/>
    </location>
</feature>
<dbReference type="AlphaFoldDB" id="A0A2P7MUW4"/>
<dbReference type="EMBL" id="PXXO01000008">
    <property type="protein sequence ID" value="PSJ05040.1"/>
    <property type="molecule type" value="Genomic_DNA"/>
</dbReference>
<accession>A0A2P7MUW4</accession>
<keyword evidence="2" id="KW-0472">Membrane</keyword>
<evidence type="ECO:0000313" key="4">
    <source>
        <dbReference type="Proteomes" id="UP000243002"/>
    </source>
</evidence>
<protein>
    <submittedName>
        <fullName evidence="3">Uncharacterized protein</fullName>
    </submittedName>
</protein>
<reference evidence="3 4" key="1">
    <citation type="journal article" date="2018" name="Environ. Microbiol.">
        <title>Ecological and genomic features of two widespread freshwater picocyanobacteria.</title>
        <authorList>
            <person name="Cabello-Yeves P.J."/>
            <person name="Picazo A."/>
            <person name="Camacho A."/>
            <person name="Callieri C."/>
            <person name="Rosselli R."/>
            <person name="Roda-Garcia J.J."/>
            <person name="Coutinho F.H."/>
            <person name="Rodriguez-Valera F."/>
        </authorList>
    </citation>
    <scope>NUCLEOTIDE SEQUENCE [LARGE SCALE GENOMIC DNA]</scope>
    <source>
        <strain evidence="3 4">Tous</strain>
    </source>
</reference>
<gene>
    <name evidence="3" type="ORF">C7K55_08520</name>
</gene>
<sequence>MLATLGGLLALLLGLAILLLPLLATELSRPRDSAWGAVVLLLGLVLVTSADRLTGAPMLGVLCGGLLIGRLAGEVSQGRWRQLTAEEQQRLWSTERWQTSLQQAGASLAHLLALLTTATSGMSQWLTQQRQPKASGKRWVRPEEPSSTSEIDSLVIDSLVTAEIPEPQPLPEPSSSQAG</sequence>
<name>A0A2P7MUW4_9CYAN</name>
<dbReference type="RefSeq" id="WP_106632303.1">
    <property type="nucleotide sequence ID" value="NZ_PXXO01000008.1"/>
</dbReference>
<dbReference type="Pfam" id="PF07444">
    <property type="entry name" value="Ycf66_N"/>
    <property type="match status" value="1"/>
</dbReference>
<comment type="caution">
    <text evidence="3">The sequence shown here is derived from an EMBL/GenBank/DDBJ whole genome shotgun (WGS) entry which is preliminary data.</text>
</comment>
<evidence type="ECO:0000256" key="1">
    <source>
        <dbReference type="SAM" id="MobiDB-lite"/>
    </source>
</evidence>